<keyword evidence="1" id="KW-0472">Membrane</keyword>
<evidence type="ECO:0000313" key="3">
    <source>
        <dbReference type="Proteomes" id="UP000772434"/>
    </source>
</evidence>
<dbReference type="EMBL" id="JADNRY010000002">
    <property type="protein sequence ID" value="KAF9077914.1"/>
    <property type="molecule type" value="Genomic_DNA"/>
</dbReference>
<evidence type="ECO:0000313" key="2">
    <source>
        <dbReference type="EMBL" id="KAF9077914.1"/>
    </source>
</evidence>
<gene>
    <name evidence="2" type="ORF">BDP27DRAFT_1310406</name>
</gene>
<dbReference type="Proteomes" id="UP000772434">
    <property type="component" value="Unassembled WGS sequence"/>
</dbReference>
<accession>A0A9P5UG32</accession>
<evidence type="ECO:0000256" key="1">
    <source>
        <dbReference type="SAM" id="Phobius"/>
    </source>
</evidence>
<keyword evidence="3" id="KW-1185">Reference proteome</keyword>
<name>A0A9P5UG32_9AGAR</name>
<comment type="caution">
    <text evidence="2">The sequence shown here is derived from an EMBL/GenBank/DDBJ whole genome shotgun (WGS) entry which is preliminary data.</text>
</comment>
<feature type="transmembrane region" description="Helical" evidence="1">
    <location>
        <begin position="27"/>
        <end position="53"/>
    </location>
</feature>
<sequence>MFCIRICAHKERPQEPSTFSFVSQRSVVIFAIGFTLLIPLNVEDPLVLMTIAAQKPPRSALRKRWAIQLLCGDVKRSSGALYHSGSVSAHHLDQSPGDSPPSRLDLFLFYPKVIELVGGVFYGNVLHMIPLSIIMNYYDTVPL</sequence>
<dbReference type="AlphaFoldDB" id="A0A9P5UG32"/>
<keyword evidence="1" id="KW-1133">Transmembrane helix</keyword>
<reference evidence="2" key="1">
    <citation type="submission" date="2020-11" db="EMBL/GenBank/DDBJ databases">
        <authorList>
            <consortium name="DOE Joint Genome Institute"/>
            <person name="Ahrendt S."/>
            <person name="Riley R."/>
            <person name="Andreopoulos W."/>
            <person name="Labutti K."/>
            <person name="Pangilinan J."/>
            <person name="Ruiz-Duenas F.J."/>
            <person name="Barrasa J.M."/>
            <person name="Sanchez-Garcia M."/>
            <person name="Camarero S."/>
            <person name="Miyauchi S."/>
            <person name="Serrano A."/>
            <person name="Linde D."/>
            <person name="Babiker R."/>
            <person name="Drula E."/>
            <person name="Ayuso-Fernandez I."/>
            <person name="Pacheco R."/>
            <person name="Padilla G."/>
            <person name="Ferreira P."/>
            <person name="Barriuso J."/>
            <person name="Kellner H."/>
            <person name="Castanera R."/>
            <person name="Alfaro M."/>
            <person name="Ramirez L."/>
            <person name="Pisabarro A.G."/>
            <person name="Kuo A."/>
            <person name="Tritt A."/>
            <person name="Lipzen A."/>
            <person name="He G."/>
            <person name="Yan M."/>
            <person name="Ng V."/>
            <person name="Cullen D."/>
            <person name="Martin F."/>
            <person name="Rosso M.-N."/>
            <person name="Henrissat B."/>
            <person name="Hibbett D."/>
            <person name="Martinez A.T."/>
            <person name="Grigoriev I.V."/>
        </authorList>
    </citation>
    <scope>NUCLEOTIDE SEQUENCE</scope>
    <source>
        <strain evidence="2">AH 40177</strain>
    </source>
</reference>
<protein>
    <submittedName>
        <fullName evidence="2">Uncharacterized protein</fullName>
    </submittedName>
</protein>
<feature type="transmembrane region" description="Helical" evidence="1">
    <location>
        <begin position="113"/>
        <end position="138"/>
    </location>
</feature>
<proteinExistence type="predicted"/>
<keyword evidence="1" id="KW-0812">Transmembrane</keyword>
<organism evidence="2 3">
    <name type="scientific">Rhodocollybia butyracea</name>
    <dbReference type="NCBI Taxonomy" id="206335"/>
    <lineage>
        <taxon>Eukaryota</taxon>
        <taxon>Fungi</taxon>
        <taxon>Dikarya</taxon>
        <taxon>Basidiomycota</taxon>
        <taxon>Agaricomycotina</taxon>
        <taxon>Agaricomycetes</taxon>
        <taxon>Agaricomycetidae</taxon>
        <taxon>Agaricales</taxon>
        <taxon>Marasmiineae</taxon>
        <taxon>Omphalotaceae</taxon>
        <taxon>Rhodocollybia</taxon>
    </lineage>
</organism>